<evidence type="ECO:0000259" key="10">
    <source>
        <dbReference type="PROSITE" id="PS50522"/>
    </source>
</evidence>
<evidence type="ECO:0000256" key="3">
    <source>
        <dbReference type="ARBA" id="ARBA00022679"/>
    </source>
</evidence>
<dbReference type="Proteomes" id="UP000678081">
    <property type="component" value="Segment"/>
</dbReference>
<evidence type="ECO:0000256" key="1">
    <source>
        <dbReference type="ARBA" id="ARBA00012494"/>
    </source>
</evidence>
<protein>
    <recommendedName>
        <fullName evidence="1">RNA-directed RNA polymerase</fullName>
        <ecNumber evidence="1">2.7.7.48</ecNumber>
    </recommendedName>
    <alternativeName>
        <fullName evidence="7">RNA replicase beta chain</fullName>
    </alternativeName>
</protein>
<dbReference type="InterPro" id="IPR005093">
    <property type="entry name" value="RNArep_beta"/>
</dbReference>
<keyword evidence="4" id="KW-0548">Nucleotidyltransferase</keyword>
<evidence type="ECO:0000256" key="7">
    <source>
        <dbReference type="ARBA" id="ARBA00030248"/>
    </source>
</evidence>
<evidence type="ECO:0000256" key="2">
    <source>
        <dbReference type="ARBA" id="ARBA00022484"/>
    </source>
</evidence>
<dbReference type="KEGG" id="vg:80396873"/>
<evidence type="ECO:0000256" key="5">
    <source>
        <dbReference type="ARBA" id="ARBA00022741"/>
    </source>
</evidence>
<dbReference type="PROSITE" id="PS50522">
    <property type="entry name" value="RDRP_PHAGE"/>
    <property type="match status" value="1"/>
</dbReference>
<dbReference type="EC" id="2.7.7.48" evidence="1"/>
<keyword evidence="5" id="KW-0547">Nucleotide-binding</keyword>
<feature type="binding site" evidence="9">
    <location>
        <position position="348"/>
    </location>
    <ligand>
        <name>Mg(2+)</name>
        <dbReference type="ChEBI" id="CHEBI:18420"/>
        <label>2</label>
    </ligand>
</feature>
<dbReference type="InterPro" id="IPR007096">
    <property type="entry name" value="RNA-dir_Rpol_cat_phage"/>
</dbReference>
<dbReference type="RefSeq" id="YP_010768705.1">
    <property type="nucleotide sequence ID" value="NC_073768.1"/>
</dbReference>
<accession>A0A8S5KXH9</accession>
<dbReference type="GO" id="GO:0003968">
    <property type="term" value="F:RNA-directed RNA polymerase activity"/>
    <property type="evidence" value="ECO:0007669"/>
    <property type="project" value="UniProtKB-KW"/>
</dbReference>
<dbReference type="SUPFAM" id="SSF56672">
    <property type="entry name" value="DNA/RNA polymerases"/>
    <property type="match status" value="1"/>
</dbReference>
<comment type="catalytic activity">
    <reaction evidence="8">
        <text>RNA(n) + a ribonucleoside 5'-triphosphate = RNA(n+1) + diphosphate</text>
        <dbReference type="Rhea" id="RHEA:21248"/>
        <dbReference type="Rhea" id="RHEA-COMP:14527"/>
        <dbReference type="Rhea" id="RHEA-COMP:17342"/>
        <dbReference type="ChEBI" id="CHEBI:33019"/>
        <dbReference type="ChEBI" id="CHEBI:61557"/>
        <dbReference type="ChEBI" id="CHEBI:140395"/>
        <dbReference type="EC" id="2.7.7.48"/>
    </reaction>
</comment>
<organism evidence="11 12">
    <name type="scientific">ssRNA phage ESE020</name>
    <dbReference type="NCBI Taxonomy" id="2786003"/>
    <lineage>
        <taxon>Viruses</taxon>
        <taxon>Riboviria</taxon>
        <taxon>Orthornavirae</taxon>
        <taxon>Lenarviricota</taxon>
        <taxon>Leviviricetes</taxon>
        <taxon>Norzivirales</taxon>
        <taxon>Atkinsviridae</taxon>
        <taxon>Bilifuvirus</taxon>
        <taxon>Bilifuvirus defluviicola</taxon>
    </lineage>
</organism>
<dbReference type="GO" id="GO:0039694">
    <property type="term" value="P:viral RNA genome replication"/>
    <property type="evidence" value="ECO:0007669"/>
    <property type="project" value="InterPro"/>
</dbReference>
<keyword evidence="9" id="KW-0479">Metal-binding</keyword>
<dbReference type="Pfam" id="PF03431">
    <property type="entry name" value="RNA_replicase_B"/>
    <property type="match status" value="1"/>
</dbReference>
<evidence type="ECO:0000313" key="12">
    <source>
        <dbReference type="Proteomes" id="UP000678081"/>
    </source>
</evidence>
<dbReference type="GO" id="GO:0000166">
    <property type="term" value="F:nucleotide binding"/>
    <property type="evidence" value="ECO:0007669"/>
    <property type="project" value="UniProtKB-KW"/>
</dbReference>
<keyword evidence="12" id="KW-1185">Reference proteome</keyword>
<reference evidence="11" key="1">
    <citation type="submission" date="2020-09" db="EMBL/GenBank/DDBJ databases">
        <title>Leviviricetes taxonomy.</title>
        <authorList>
            <person name="Stockdale S.R."/>
            <person name="Callanan J."/>
            <person name="Adriaenssens E.M."/>
            <person name="Kuhn J.H."/>
            <person name="Rumnieks J."/>
            <person name="Shkoporov A."/>
            <person name="Draper L.A."/>
            <person name="Ross P."/>
            <person name="Hill C."/>
        </authorList>
    </citation>
    <scope>NUCLEOTIDE SEQUENCE</scope>
</reference>
<evidence type="ECO:0000256" key="6">
    <source>
        <dbReference type="ARBA" id="ARBA00022953"/>
    </source>
</evidence>
<dbReference type="InterPro" id="IPR043502">
    <property type="entry name" value="DNA/RNA_pol_sf"/>
</dbReference>
<name>A0A8S5KXH9_9VIRU</name>
<keyword evidence="2 11" id="KW-0696">RNA-directed RNA polymerase</keyword>
<evidence type="ECO:0000256" key="9">
    <source>
        <dbReference type="PIRSR" id="PIRSR605093-1"/>
    </source>
</evidence>
<sequence length="565" mass="63441">MDVSPDALYQALRNDLERGRPSSCDATFLEKCSLRDLDRSRDNLDLVFRVSLVRSILKKYVPPRRAKELEVRAICTFLESNDKCADWKDVTGKHLLDEMQLVAYRELPPLDWQVVLQDLKPGPGASVGSRGANSAFEKLFMNRMTTTSQALYHEYEQFLKTCSEAHIRAEEARKVLIGTACDVVPGSVLSTVPKNSDTDRTVCTEPNLNMLFQSALGTQFDRVLSTRYGYSKALQPERNQELARLGSLHGHVSTIDLKNASDTIALRLVQRVLPSDWYAAVLDCRSPSTRLPDGTNVSLNMVSSMGNGFTFNLMTYLFALMLRVLCKQKGYKFTGFARESLFGVFGDDIIVPSTLYQHVVEALELLGFTPNVSKSFSTGWFRESCGIDCFAGVNVRGVYCKSLSTLQDRMSLINRLNRWSVRSGISLPETIGALLPKGWKRFQVPPDESDVAGIHVPFSLTGRRKPVYWRWAPKVPKLAIIRWLRDSSGELLPHLVKGVSDNPDGIILAASLGWIASTGLTRRQRRVRYNLERAFTPGWDEGFTRWGGPSDFARWEGITYVTLTS</sequence>
<feature type="binding site" evidence="9">
    <location>
        <position position="256"/>
    </location>
    <ligand>
        <name>Mg(2+)</name>
        <dbReference type="ChEBI" id="CHEBI:18420"/>
        <label>2</label>
    </ligand>
</feature>
<dbReference type="GO" id="GO:0046872">
    <property type="term" value="F:metal ion binding"/>
    <property type="evidence" value="ECO:0007669"/>
    <property type="project" value="UniProtKB-KW"/>
</dbReference>
<feature type="non-terminal residue" evidence="11">
    <location>
        <position position="565"/>
    </location>
</feature>
<keyword evidence="6" id="KW-0693">Viral RNA replication</keyword>
<evidence type="ECO:0000313" key="11">
    <source>
        <dbReference type="EMBL" id="DAD49904.1"/>
    </source>
</evidence>
<proteinExistence type="predicted"/>
<evidence type="ECO:0000256" key="4">
    <source>
        <dbReference type="ARBA" id="ARBA00022695"/>
    </source>
</evidence>
<feature type="domain" description="RdRp catalytic" evidence="10">
    <location>
        <begin position="241"/>
        <end position="379"/>
    </location>
</feature>
<dbReference type="GeneID" id="80396873"/>
<feature type="binding site" evidence="9">
    <location>
        <position position="347"/>
    </location>
    <ligand>
        <name>Mg(2+)</name>
        <dbReference type="ChEBI" id="CHEBI:18420"/>
        <label>2</label>
    </ligand>
</feature>
<comment type="cofactor">
    <cofactor evidence="9">
        <name>Mg(2+)</name>
        <dbReference type="ChEBI" id="CHEBI:18420"/>
    </cofactor>
    <text evidence="9">Binds 2 Mg(2+) per subunit.</text>
</comment>
<keyword evidence="9" id="KW-0460">Magnesium</keyword>
<keyword evidence="3" id="KW-0808">Transferase</keyword>
<gene>
    <name evidence="11" type="primary">ESE020_4</name>
</gene>
<evidence type="ECO:0000256" key="8">
    <source>
        <dbReference type="ARBA" id="ARBA00048744"/>
    </source>
</evidence>
<dbReference type="EMBL" id="BK013375">
    <property type="protein sequence ID" value="DAD49904.1"/>
    <property type="molecule type" value="Genomic_RNA"/>
</dbReference>